<dbReference type="RefSeq" id="WP_190538658.1">
    <property type="nucleotide sequence ID" value="NZ_CAWPNO010000073.1"/>
</dbReference>
<name>A0ABR8A690_9CYAN</name>
<dbReference type="Proteomes" id="UP000658514">
    <property type="component" value="Unassembled WGS sequence"/>
</dbReference>
<protein>
    <submittedName>
        <fullName evidence="1">Uncharacterized protein</fullName>
    </submittedName>
</protein>
<gene>
    <name evidence="1" type="ORF">H6G24_03650</name>
</gene>
<evidence type="ECO:0000313" key="1">
    <source>
        <dbReference type="EMBL" id="MBD2194591.1"/>
    </source>
</evidence>
<reference evidence="1 2" key="1">
    <citation type="journal article" date="2020" name="ISME J.">
        <title>Comparative genomics reveals insights into cyanobacterial evolution and habitat adaptation.</title>
        <authorList>
            <person name="Chen M.Y."/>
            <person name="Teng W.K."/>
            <person name="Zhao L."/>
            <person name="Hu C.X."/>
            <person name="Zhou Y.K."/>
            <person name="Han B.P."/>
            <person name="Song L.R."/>
            <person name="Shu W.S."/>
        </authorList>
    </citation>
    <scope>NUCLEOTIDE SEQUENCE [LARGE SCALE GENOMIC DNA]</scope>
    <source>
        <strain evidence="1 2">FACHB-288</strain>
    </source>
</reference>
<keyword evidence="2" id="KW-1185">Reference proteome</keyword>
<sequence length="184" mass="20441">MNQQPQNKNSELGKLITTQEAVNLLFGEGWLNEAVRIEDEGNSTISAGLDWLNRLPPVILNLSLFERLSTLRVSLNREIKLIVETWNLGVATTAATEAAMTRIKQHLLSPAPELIPYLEATLLQDDLYGEEFISNREVLKFLVAVLLTDADKEEIANQAANSIRAQVISQVNFLEKPSTGITQS</sequence>
<proteinExistence type="predicted"/>
<comment type="caution">
    <text evidence="1">The sequence shown here is derived from an EMBL/GenBank/DDBJ whole genome shotgun (WGS) entry which is preliminary data.</text>
</comment>
<dbReference type="EMBL" id="JACJQH010000004">
    <property type="protein sequence ID" value="MBD2194591.1"/>
    <property type="molecule type" value="Genomic_DNA"/>
</dbReference>
<evidence type="ECO:0000313" key="2">
    <source>
        <dbReference type="Proteomes" id="UP000658514"/>
    </source>
</evidence>
<organism evidence="1 2">
    <name type="scientific">Calothrix parietina FACHB-288</name>
    <dbReference type="NCBI Taxonomy" id="2692896"/>
    <lineage>
        <taxon>Bacteria</taxon>
        <taxon>Bacillati</taxon>
        <taxon>Cyanobacteriota</taxon>
        <taxon>Cyanophyceae</taxon>
        <taxon>Nostocales</taxon>
        <taxon>Calotrichaceae</taxon>
        <taxon>Calothrix</taxon>
    </lineage>
</organism>
<accession>A0ABR8A690</accession>